<evidence type="ECO:0000313" key="1">
    <source>
        <dbReference type="EMBL" id="BAU52123.1"/>
    </source>
</evidence>
<dbReference type="OrthoDB" id="799982at2"/>
<accession>A0A110B001</accession>
<protein>
    <submittedName>
        <fullName evidence="1">Uncharacterized protein</fullName>
    </submittedName>
</protein>
<sequence length="76" mass="8456">MAQIVLEVNDAVGKSYNSLNQKQKEKYNRAISLMLTKVLNDITDADYSRLLDEIGNEAIKNGLTPEILESLLASDD</sequence>
<reference evidence="1 2" key="1">
    <citation type="submission" date="2015-12" db="EMBL/GenBank/DDBJ databases">
        <title>Genome sequence of Mucilaginibacter gotjawali.</title>
        <authorList>
            <person name="Lee J.S."/>
            <person name="Lee K.C."/>
            <person name="Kim K.K."/>
            <person name="Lee B.W."/>
        </authorList>
    </citation>
    <scope>NUCLEOTIDE SEQUENCE [LARGE SCALE GENOMIC DNA]</scope>
    <source>
        <strain evidence="1 2">SA3-7</strain>
    </source>
</reference>
<organism evidence="1 2">
    <name type="scientific">Mucilaginibacter gotjawali</name>
    <dbReference type="NCBI Taxonomy" id="1550579"/>
    <lineage>
        <taxon>Bacteria</taxon>
        <taxon>Pseudomonadati</taxon>
        <taxon>Bacteroidota</taxon>
        <taxon>Sphingobacteriia</taxon>
        <taxon>Sphingobacteriales</taxon>
        <taxon>Sphingobacteriaceae</taxon>
        <taxon>Mucilaginibacter</taxon>
    </lineage>
</organism>
<dbReference type="AlphaFoldDB" id="A0A110B001"/>
<proteinExistence type="predicted"/>
<evidence type="ECO:0000313" key="2">
    <source>
        <dbReference type="Proteomes" id="UP000218263"/>
    </source>
</evidence>
<dbReference type="RefSeq" id="WP_096349479.1">
    <property type="nucleotide sequence ID" value="NZ_AP017313.1"/>
</dbReference>
<dbReference type="EMBL" id="AP017313">
    <property type="protein sequence ID" value="BAU52123.1"/>
    <property type="molecule type" value="Genomic_DNA"/>
</dbReference>
<keyword evidence="2" id="KW-1185">Reference proteome</keyword>
<dbReference type="Proteomes" id="UP000218263">
    <property type="component" value="Chromosome"/>
</dbReference>
<dbReference type="KEGG" id="mgot:MgSA37_00273"/>
<gene>
    <name evidence="1" type="ORF">MgSA37_00273</name>
</gene>
<name>A0A110B001_9SPHI</name>